<reference evidence="1 2" key="1">
    <citation type="journal article" date="2016" name="Nat. Commun.">
        <title>Thousands of microbial genomes shed light on interconnected biogeochemical processes in an aquifer system.</title>
        <authorList>
            <person name="Anantharaman K."/>
            <person name="Brown C.T."/>
            <person name="Hug L.A."/>
            <person name="Sharon I."/>
            <person name="Castelle C.J."/>
            <person name="Probst A.J."/>
            <person name="Thomas B.C."/>
            <person name="Singh A."/>
            <person name="Wilkins M.J."/>
            <person name="Karaoz U."/>
            <person name="Brodie E.L."/>
            <person name="Williams K.H."/>
            <person name="Hubbard S.S."/>
            <person name="Banfield J.F."/>
        </authorList>
    </citation>
    <scope>NUCLEOTIDE SEQUENCE [LARGE SCALE GENOMIC DNA]</scope>
</reference>
<organism evidence="1 2">
    <name type="scientific">Candidatus Jorgensenbacteria bacterium RIFCSPLOWO2_12_FULL_42_11</name>
    <dbReference type="NCBI Taxonomy" id="1798473"/>
    <lineage>
        <taxon>Bacteria</taxon>
        <taxon>Candidatus Joergenseniibacteriota</taxon>
    </lineage>
</organism>
<comment type="caution">
    <text evidence="1">The sequence shown here is derived from an EMBL/GenBank/DDBJ whole genome shotgun (WGS) entry which is preliminary data.</text>
</comment>
<dbReference type="Proteomes" id="UP000176633">
    <property type="component" value="Unassembled WGS sequence"/>
</dbReference>
<evidence type="ECO:0000313" key="2">
    <source>
        <dbReference type="Proteomes" id="UP000176633"/>
    </source>
</evidence>
<name>A0A1F6C352_9BACT</name>
<protein>
    <submittedName>
        <fullName evidence="1">Uncharacterized protein</fullName>
    </submittedName>
</protein>
<accession>A0A1F6C352</accession>
<sequence>MGESLMERRRVQDEGLRIVNCFSIGKSPSPLLLMISIRIQQVCEKQAFLFLKNITSKSGEGLMVL</sequence>
<gene>
    <name evidence="1" type="ORF">A3G50_00120</name>
</gene>
<dbReference type="EMBL" id="MFKM01000010">
    <property type="protein sequence ID" value="OGG43590.1"/>
    <property type="molecule type" value="Genomic_DNA"/>
</dbReference>
<dbReference type="AlphaFoldDB" id="A0A1F6C352"/>
<evidence type="ECO:0000313" key="1">
    <source>
        <dbReference type="EMBL" id="OGG43590.1"/>
    </source>
</evidence>
<proteinExistence type="predicted"/>